<evidence type="ECO:0000313" key="1">
    <source>
        <dbReference type="EMBL" id="RRD37427.1"/>
    </source>
</evidence>
<dbReference type="EMBL" id="RQZD01000009">
    <property type="protein sequence ID" value="RRD37427.1"/>
    <property type="molecule type" value="Genomic_DNA"/>
</dbReference>
<accession>A0A3P1VUP5</accession>
<evidence type="ECO:0008006" key="2">
    <source>
        <dbReference type="Google" id="ProtNLM"/>
    </source>
</evidence>
<reference evidence="1" key="1">
    <citation type="submission" date="2018-11" db="EMBL/GenBank/DDBJ databases">
        <title>Genomes From Bacteria Associated with the Canine Oral Cavity: a Test Case for Automated Genome-Based Taxonomic Assignment.</title>
        <authorList>
            <person name="Coil D.A."/>
            <person name="Jospin G."/>
            <person name="Darling A.E."/>
            <person name="Wallis C."/>
            <person name="Davis I.J."/>
            <person name="Harris S."/>
            <person name="Eisen J.A."/>
            <person name="Holcombe L.J."/>
            <person name="O'Flynn C."/>
        </authorList>
    </citation>
    <scope>NUCLEOTIDE SEQUENCE [LARGE SCALE GENOMIC DNA]</scope>
    <source>
        <strain evidence="1">OH5060</strain>
    </source>
</reference>
<sequence length="256" mass="30306">MEQKFNNEVIGISAEIAVADIFNVTIDNNYRMRGSTEIINLLKKDISKIFSNENIPLPFKHVAEGQNPIDFILNNDETLSVKTNKRQLGKVAPQIIGQPTNETYFLNMKNKFPNITEFDIINELKKRKIEDNYENRSKIFKEISIKYIDIIINEYWKNLVECDYLLFFYNVVDKNENISKNSEYIVLRKELKLPNWSKENFSFTKSLENWNESNTVKYRINNIKKPISIGEFQVHKNRNCFKFRFNIKNILKIINS</sequence>
<protein>
    <recommendedName>
        <fullName evidence="2">Restriction endonuclease</fullName>
    </recommendedName>
</protein>
<comment type="caution">
    <text evidence="1">The sequence shown here is derived from an EMBL/GenBank/DDBJ whole genome shotgun (WGS) entry which is preliminary data.</text>
</comment>
<proteinExistence type="predicted"/>
<organism evidence="1">
    <name type="scientific">Fusobacterium nucleatum</name>
    <dbReference type="NCBI Taxonomy" id="851"/>
    <lineage>
        <taxon>Bacteria</taxon>
        <taxon>Fusobacteriati</taxon>
        <taxon>Fusobacteriota</taxon>
        <taxon>Fusobacteriia</taxon>
        <taxon>Fusobacteriales</taxon>
        <taxon>Fusobacteriaceae</taxon>
        <taxon>Fusobacterium</taxon>
    </lineage>
</organism>
<dbReference type="AlphaFoldDB" id="A0A3P1VUP5"/>
<name>A0A3P1VUP5_FUSNU</name>
<gene>
    <name evidence="1" type="ORF">EII28_05170</name>
</gene>